<dbReference type="RefSeq" id="WP_332900578.1">
    <property type="nucleotide sequence ID" value="NZ_JBAGLP010000097.1"/>
</dbReference>
<evidence type="ECO:0000259" key="4">
    <source>
        <dbReference type="PROSITE" id="PS50987"/>
    </source>
</evidence>
<gene>
    <name evidence="5" type="ORF">V5O49_00920</name>
</gene>
<dbReference type="InterPro" id="IPR011991">
    <property type="entry name" value="ArsR-like_HTH"/>
</dbReference>
<sequence>MSNIVSAHAVLDALGDPTRRQIVERLGRGPRPVGALADALPVGRPAVSKHLRVLADAGLVRHTAVGTRHLYSLAPAGRDAVQAWLTEQWGEVLGAFAEHVQTLEHAEQRRPP</sequence>
<reference evidence="5" key="1">
    <citation type="journal article" date="2024" name="Antonie Van Leeuwenhoek">
        <title>Isoptericola haloaureus sp. nov., a dimorphic actinobacterium isolated from mangrove sediments of southeast India, implicating biosaline agricultural significance through nitrogen fixation and salt tolerance genes.</title>
        <authorList>
            <person name="Prathaban M."/>
            <person name="Prathiviraj R."/>
            <person name="Ravichandran M."/>
            <person name="Natarajan S.D."/>
            <person name="Sobanaa M."/>
            <person name="Hari Krishna Kumar S."/>
            <person name="Chandrasekar V."/>
            <person name="Selvin J."/>
        </authorList>
    </citation>
    <scope>NUCLEOTIDE SEQUENCE</scope>
    <source>
        <strain evidence="5">MP1014</strain>
    </source>
</reference>
<keyword evidence="3" id="KW-0804">Transcription</keyword>
<dbReference type="InterPro" id="IPR001845">
    <property type="entry name" value="HTH_ArsR_DNA-bd_dom"/>
</dbReference>
<dbReference type="SUPFAM" id="SSF46785">
    <property type="entry name" value="Winged helix' DNA-binding domain"/>
    <property type="match status" value="1"/>
</dbReference>
<evidence type="ECO:0000313" key="6">
    <source>
        <dbReference type="Proteomes" id="UP001310387"/>
    </source>
</evidence>
<organism evidence="5 6">
    <name type="scientific">Isoptericola haloaureus</name>
    <dbReference type="NCBI Taxonomy" id="1542902"/>
    <lineage>
        <taxon>Bacteria</taxon>
        <taxon>Bacillati</taxon>
        <taxon>Actinomycetota</taxon>
        <taxon>Actinomycetes</taxon>
        <taxon>Micrococcales</taxon>
        <taxon>Promicromonosporaceae</taxon>
        <taxon>Isoptericola</taxon>
    </lineage>
</organism>
<dbReference type="InterPro" id="IPR036388">
    <property type="entry name" value="WH-like_DNA-bd_sf"/>
</dbReference>
<accession>A0ABU7Z2M9</accession>
<keyword evidence="2" id="KW-0238">DNA-binding</keyword>
<dbReference type="InterPro" id="IPR051081">
    <property type="entry name" value="HTH_MetalResp_TranReg"/>
</dbReference>
<comment type="caution">
    <text evidence="5">The sequence shown here is derived from an EMBL/GenBank/DDBJ whole genome shotgun (WGS) entry which is preliminary data.</text>
</comment>
<protein>
    <submittedName>
        <fullName evidence="5">Metalloregulator ArsR/SmtB family transcription factor</fullName>
    </submittedName>
</protein>
<evidence type="ECO:0000256" key="3">
    <source>
        <dbReference type="ARBA" id="ARBA00023163"/>
    </source>
</evidence>
<dbReference type="NCBIfam" id="NF033788">
    <property type="entry name" value="HTH_metalloreg"/>
    <property type="match status" value="1"/>
</dbReference>
<keyword evidence="1" id="KW-0805">Transcription regulation</keyword>
<evidence type="ECO:0000313" key="5">
    <source>
        <dbReference type="EMBL" id="MEG3613678.1"/>
    </source>
</evidence>
<dbReference type="PROSITE" id="PS50987">
    <property type="entry name" value="HTH_ARSR_2"/>
    <property type="match status" value="1"/>
</dbReference>
<dbReference type="Proteomes" id="UP001310387">
    <property type="component" value="Unassembled WGS sequence"/>
</dbReference>
<name>A0ABU7Z2M9_9MICO</name>
<dbReference type="PANTHER" id="PTHR33154:SF33">
    <property type="entry name" value="TRANSCRIPTIONAL REPRESSOR SDPR"/>
    <property type="match status" value="1"/>
</dbReference>
<dbReference type="Pfam" id="PF12840">
    <property type="entry name" value="HTH_20"/>
    <property type="match status" value="1"/>
</dbReference>
<dbReference type="EMBL" id="JBAGLP010000097">
    <property type="protein sequence ID" value="MEG3613678.1"/>
    <property type="molecule type" value="Genomic_DNA"/>
</dbReference>
<reference evidence="5" key="2">
    <citation type="submission" date="2024-02" db="EMBL/GenBank/DDBJ databases">
        <authorList>
            <person name="Prathaban M."/>
            <person name="Mythili R."/>
            <person name="Sharmila Devi N."/>
            <person name="Sobanaa M."/>
            <person name="Prathiviraj R."/>
            <person name="Selvin J."/>
        </authorList>
    </citation>
    <scope>NUCLEOTIDE SEQUENCE</scope>
    <source>
        <strain evidence="5">MP1014</strain>
    </source>
</reference>
<keyword evidence="6" id="KW-1185">Reference proteome</keyword>
<dbReference type="CDD" id="cd00090">
    <property type="entry name" value="HTH_ARSR"/>
    <property type="match status" value="1"/>
</dbReference>
<proteinExistence type="predicted"/>
<dbReference type="InterPro" id="IPR036390">
    <property type="entry name" value="WH_DNA-bd_sf"/>
</dbReference>
<evidence type="ECO:0000256" key="2">
    <source>
        <dbReference type="ARBA" id="ARBA00023125"/>
    </source>
</evidence>
<dbReference type="PANTHER" id="PTHR33154">
    <property type="entry name" value="TRANSCRIPTIONAL REGULATOR, ARSR FAMILY"/>
    <property type="match status" value="1"/>
</dbReference>
<dbReference type="Gene3D" id="1.10.10.10">
    <property type="entry name" value="Winged helix-like DNA-binding domain superfamily/Winged helix DNA-binding domain"/>
    <property type="match status" value="1"/>
</dbReference>
<evidence type="ECO:0000256" key="1">
    <source>
        <dbReference type="ARBA" id="ARBA00023015"/>
    </source>
</evidence>
<dbReference type="SMART" id="SM00418">
    <property type="entry name" value="HTH_ARSR"/>
    <property type="match status" value="1"/>
</dbReference>
<dbReference type="PRINTS" id="PR00778">
    <property type="entry name" value="HTHARSR"/>
</dbReference>
<feature type="domain" description="HTH arsR-type" evidence="4">
    <location>
        <begin position="1"/>
        <end position="104"/>
    </location>
</feature>